<sequence length="178" mass="19471">MYRVPLRIGESATIPTLFFSLAHASSPPFCGPPIPASGLLWRLRCCTHELGDCVLVRPRSRLSVRMSPRSSTGRGHRTISSPSSSHARVCSLLRCGKRRTFIFQFPRAMTIRCRHNVTPALAATPTHHTDVSVDTPGGTRPCAHDFDHSLTLATTLTRTQLGEFATVAHGDQVLCGTR</sequence>
<organism evidence="1 2">
    <name type="scientific">Mycena metata</name>
    <dbReference type="NCBI Taxonomy" id="1033252"/>
    <lineage>
        <taxon>Eukaryota</taxon>
        <taxon>Fungi</taxon>
        <taxon>Dikarya</taxon>
        <taxon>Basidiomycota</taxon>
        <taxon>Agaricomycotina</taxon>
        <taxon>Agaricomycetes</taxon>
        <taxon>Agaricomycetidae</taxon>
        <taxon>Agaricales</taxon>
        <taxon>Marasmiineae</taxon>
        <taxon>Mycenaceae</taxon>
        <taxon>Mycena</taxon>
    </lineage>
</organism>
<gene>
    <name evidence="1" type="ORF">B0H16DRAFT_1018485</name>
</gene>
<name>A0AAD7N2M4_9AGAR</name>
<dbReference type="Proteomes" id="UP001215598">
    <property type="component" value="Unassembled WGS sequence"/>
</dbReference>
<keyword evidence="2" id="KW-1185">Reference proteome</keyword>
<comment type="caution">
    <text evidence="1">The sequence shown here is derived from an EMBL/GenBank/DDBJ whole genome shotgun (WGS) entry which is preliminary data.</text>
</comment>
<reference evidence="1" key="1">
    <citation type="submission" date="2023-03" db="EMBL/GenBank/DDBJ databases">
        <title>Massive genome expansion in bonnet fungi (Mycena s.s.) driven by repeated elements and novel gene families across ecological guilds.</title>
        <authorList>
            <consortium name="Lawrence Berkeley National Laboratory"/>
            <person name="Harder C.B."/>
            <person name="Miyauchi S."/>
            <person name="Viragh M."/>
            <person name="Kuo A."/>
            <person name="Thoen E."/>
            <person name="Andreopoulos B."/>
            <person name="Lu D."/>
            <person name="Skrede I."/>
            <person name="Drula E."/>
            <person name="Henrissat B."/>
            <person name="Morin E."/>
            <person name="Kohler A."/>
            <person name="Barry K."/>
            <person name="LaButti K."/>
            <person name="Morin E."/>
            <person name="Salamov A."/>
            <person name="Lipzen A."/>
            <person name="Mereny Z."/>
            <person name="Hegedus B."/>
            <person name="Baldrian P."/>
            <person name="Stursova M."/>
            <person name="Weitz H."/>
            <person name="Taylor A."/>
            <person name="Grigoriev I.V."/>
            <person name="Nagy L.G."/>
            <person name="Martin F."/>
            <person name="Kauserud H."/>
        </authorList>
    </citation>
    <scope>NUCLEOTIDE SEQUENCE</scope>
    <source>
        <strain evidence="1">CBHHK182m</strain>
    </source>
</reference>
<evidence type="ECO:0000313" key="2">
    <source>
        <dbReference type="Proteomes" id="UP001215598"/>
    </source>
</evidence>
<dbReference type="AlphaFoldDB" id="A0AAD7N2M4"/>
<dbReference type="EMBL" id="JARKIB010000093">
    <property type="protein sequence ID" value="KAJ7742817.1"/>
    <property type="molecule type" value="Genomic_DNA"/>
</dbReference>
<accession>A0AAD7N2M4</accession>
<evidence type="ECO:0000313" key="1">
    <source>
        <dbReference type="EMBL" id="KAJ7742817.1"/>
    </source>
</evidence>
<proteinExistence type="predicted"/>
<protein>
    <submittedName>
        <fullName evidence="1">Uncharacterized protein</fullName>
    </submittedName>
</protein>